<dbReference type="InterPro" id="IPR035369">
    <property type="entry name" value="Nrap_D4"/>
</dbReference>
<sequence length="1397" mass="151202">MGDVGGVDGEAKWAADARKYLEGLACAIRNLSATTLSPNVAVWENGSGGGIKDEDDGRKSPSSTYYRVPLLSDKFRKSSSSSSSSSTSTTAASSSSFASSNDNTWSFPFHGGSSLQLVPIGSFGHVGNAGLVNRRANGCGGNVLPTLDVAVLFEGSPTSSSSSSSYVSGKDYLNHRYDDKRNILAVHVGRQLSRKKCRGTIGAVHLTRVFGDARKVGLILTPPTMILDDDAGGSSGEQARKRKHIDDDDGKGMEDAGSRGIGGGGASKVKKGSNAAPRFRIRLLFGVKRSDERHQEEGKRMSSSSVVSDGDGDGDDDDFDIDDDGDDENSSEFNSWMPPSRLLPDRNNNRSSSSSGSDSDAGGGGADGGGGDGSYTPHYTNSLAEDMHLVSTTRLINSTISTLSSSSSSSSPAAFHETLLLLKVWSLQRGFLRGHDAFTTTTLGVLLTYLYRTKAIGRRMGCLHAFAAFMKFWSETDWLGEDDNDGHGAGGGRGASTTIDSRGGRRTRRKAAFVIPDDYAGWNESQTAARCSQARRYLDDIRGRNTSTASFSRTLLDCYRECYTSCPDDGTYVDSPVLLDPTMTLNYLARLSPSFVRESRAEARAALMYIHGSAASAFRRLFLETNRFWTRYDAYVRVPLSVVPRVDDKRKKPVRLWGVDQDDLGYDESVCRGVIGLLSRALGDRAIFVRALTGGNGINIHRATASDTRMNDDIIATTVISDSDQIHCFPIRGGSALRFSFGYAARAKDRCPLSPAASLPSSDDVGVEPCLVVGIRIDPNASRRVVDRGPPAEDVRGTDAFVALWGEVHAQLRRFQDGAIVRAVVWNDPAVTATTETASMGVESVQYSGMDRSMGGIVERIVQHIVRLHFMDDGKKSAAVAMKTSKKSTSMAFELRNMISFIDGCASSPVSSPFSDSLALHKNVLTAFNFLADFLRQNTKTTIDNSLGSKGRKVSNLGLPLAIDEVEPLSPCLRYSALFPPVPHPLLGGSGGDVLGSEKRKVSGSSIGSPILVQIRFEGTSKWPASLNAMGAAKCAMLIQLAEGIDKMKRERGAGTEGDDLAFFDGPMDVTPKYLDIGYRGYSWRIIVRADQELRMLRGLKNPTMEAKALRLKLINRHVRGAMHHSLIHAIHTRHPSASSVVRLAQRWVAAHMLSDMIPQEAIELMVASIYTSGKSNGLVNSPPSTAVAGFLKLLHLLSTHDWVREPLIVDPQDHISYHDRGLIQAQFTTVRGPDFSKGPAMYIISPADYHAVEDMVVSKVVGDSQTLPAYATENIWAPTITSEFPEKVVLCRAAALAKCSHDHLTACIIRGNIGNGWVAAFRESQASLSSFSALLRVEPSFITDPGCSSTVADCTIDVEKLLVPFERSLRKRFAGAKELRKKFYKNLVLEKDTLVS</sequence>
<dbReference type="InterPro" id="IPR035370">
    <property type="entry name" value="Nrap_D5"/>
</dbReference>
<dbReference type="Pfam" id="PF17404">
    <property type="entry name" value="Nrap_D3"/>
    <property type="match status" value="1"/>
</dbReference>
<evidence type="ECO:0000259" key="3">
    <source>
        <dbReference type="Pfam" id="PF17405"/>
    </source>
</evidence>
<feature type="compositionally biased region" description="Basic and acidic residues" evidence="1">
    <location>
        <begin position="244"/>
        <end position="257"/>
    </location>
</feature>
<dbReference type="Proteomes" id="UP001530377">
    <property type="component" value="Unassembled WGS sequence"/>
</dbReference>
<organism evidence="5 6">
    <name type="scientific">Cyclostephanos tholiformis</name>
    <dbReference type="NCBI Taxonomy" id="382380"/>
    <lineage>
        <taxon>Eukaryota</taxon>
        <taxon>Sar</taxon>
        <taxon>Stramenopiles</taxon>
        <taxon>Ochrophyta</taxon>
        <taxon>Bacillariophyta</taxon>
        <taxon>Coscinodiscophyceae</taxon>
        <taxon>Thalassiosirophycidae</taxon>
        <taxon>Stephanodiscales</taxon>
        <taxon>Stephanodiscaceae</taxon>
        <taxon>Cyclostephanos</taxon>
    </lineage>
</organism>
<dbReference type="EMBL" id="JALLPB020000268">
    <property type="protein sequence ID" value="KAL3811309.1"/>
    <property type="molecule type" value="Genomic_DNA"/>
</dbReference>
<dbReference type="Pfam" id="PF17405">
    <property type="entry name" value="Nrap_D4"/>
    <property type="match status" value="1"/>
</dbReference>
<feature type="compositionally biased region" description="Low complexity" evidence="1">
    <location>
        <begin position="78"/>
        <end position="98"/>
    </location>
</feature>
<feature type="domain" description="Nrap protein" evidence="2">
    <location>
        <begin position="769"/>
        <end position="829"/>
    </location>
</feature>
<keyword evidence="6" id="KW-1185">Reference proteome</keyword>
<dbReference type="InterPro" id="IPR005554">
    <property type="entry name" value="NOL6/Upt22"/>
</dbReference>
<accession>A0ABD3REC0</accession>
<evidence type="ECO:0000259" key="4">
    <source>
        <dbReference type="Pfam" id="PF17406"/>
    </source>
</evidence>
<feature type="region of interest" description="Disordered" evidence="1">
    <location>
        <begin position="226"/>
        <end position="273"/>
    </location>
</feature>
<feature type="domain" description="Nrap protein" evidence="4">
    <location>
        <begin position="1135"/>
        <end position="1251"/>
    </location>
</feature>
<proteinExistence type="predicted"/>
<feature type="compositionally biased region" description="Basic and acidic residues" evidence="1">
    <location>
        <begin position="290"/>
        <end position="300"/>
    </location>
</feature>
<feature type="region of interest" description="Disordered" evidence="1">
    <location>
        <begin position="76"/>
        <end position="98"/>
    </location>
</feature>
<feature type="compositionally biased region" description="Gly residues" evidence="1">
    <location>
        <begin position="361"/>
        <end position="373"/>
    </location>
</feature>
<feature type="region of interest" description="Disordered" evidence="1">
    <location>
        <begin position="290"/>
        <end position="378"/>
    </location>
</feature>
<dbReference type="InterPro" id="IPR035368">
    <property type="entry name" value="Nrap_D3"/>
</dbReference>
<evidence type="ECO:0000256" key="1">
    <source>
        <dbReference type="SAM" id="MobiDB-lite"/>
    </source>
</evidence>
<feature type="domain" description="Nrap protein" evidence="3">
    <location>
        <begin position="952"/>
        <end position="1133"/>
    </location>
</feature>
<comment type="caution">
    <text evidence="5">The sequence shown here is derived from an EMBL/GenBank/DDBJ whole genome shotgun (WGS) entry which is preliminary data.</text>
</comment>
<gene>
    <name evidence="5" type="ORF">ACHAXA_005395</name>
</gene>
<evidence type="ECO:0000313" key="5">
    <source>
        <dbReference type="EMBL" id="KAL3811309.1"/>
    </source>
</evidence>
<feature type="compositionally biased region" description="Acidic residues" evidence="1">
    <location>
        <begin position="310"/>
        <end position="330"/>
    </location>
</feature>
<evidence type="ECO:0008006" key="7">
    <source>
        <dbReference type="Google" id="ProtNLM"/>
    </source>
</evidence>
<dbReference type="PANTHER" id="PTHR17972">
    <property type="entry name" value="NUCLEOLAR RNA-ASSOCIATED PROTEIN"/>
    <property type="match status" value="1"/>
</dbReference>
<protein>
    <recommendedName>
        <fullName evidence="7">U3 small nucleolar RNA-associated protein 22</fullName>
    </recommendedName>
</protein>
<feature type="region of interest" description="Disordered" evidence="1">
    <location>
        <begin position="484"/>
        <end position="505"/>
    </location>
</feature>
<name>A0ABD3REC0_9STRA</name>
<feature type="compositionally biased region" description="Low complexity" evidence="1">
    <location>
        <begin position="351"/>
        <end position="360"/>
    </location>
</feature>
<dbReference type="Pfam" id="PF17406">
    <property type="entry name" value="Nrap_D5"/>
    <property type="match status" value="1"/>
</dbReference>
<dbReference type="PANTHER" id="PTHR17972:SF0">
    <property type="entry name" value="NUCLEOLAR PROTEIN 6"/>
    <property type="match status" value="1"/>
</dbReference>
<reference evidence="5 6" key="1">
    <citation type="submission" date="2024-10" db="EMBL/GenBank/DDBJ databases">
        <title>Updated reference genomes for cyclostephanoid diatoms.</title>
        <authorList>
            <person name="Roberts W.R."/>
            <person name="Alverson A.J."/>
        </authorList>
    </citation>
    <scope>NUCLEOTIDE SEQUENCE [LARGE SCALE GENOMIC DNA]</scope>
    <source>
        <strain evidence="5 6">AJA228-03</strain>
    </source>
</reference>
<evidence type="ECO:0000313" key="6">
    <source>
        <dbReference type="Proteomes" id="UP001530377"/>
    </source>
</evidence>
<evidence type="ECO:0000259" key="2">
    <source>
        <dbReference type="Pfam" id="PF17404"/>
    </source>
</evidence>
<dbReference type="Gene3D" id="1.10.1410.10">
    <property type="match status" value="1"/>
</dbReference>